<dbReference type="AlphaFoldDB" id="A0A8H7TRE4"/>
<feature type="compositionally biased region" description="Polar residues" evidence="1">
    <location>
        <begin position="353"/>
        <end position="373"/>
    </location>
</feature>
<sequence>MQIHDAHSPAEPLDFLQAWGAVHSTVKVHHLDTPAPGQPTPALLSAVPRSPAVRDEAIQALLGAGVCISLTDGGACKASAVDETARCNRRPTASSAQRRVALRGDRVFKFEPPGAQLQPFNFASSSGSCRGGMAAGLLKRVRHGLDVDGPNTADLGCKKRRLRTELITSRLSHAYSQPATHILNREGQKAGDKRFLKMATSSVAPVARRLAHLRATSYIRYSTMNRLRQRLGIPWPMMIPVTVPDPGQPQAGPGTQKDTDKDAKEAPTSLFELKSKTQWRPPSLLTASRGQFVPLEAKAANHKPALASSAATSSRTPSAQSSQAPASIAPRPPSSLSSRLPLALPPRPPSALQNRPTSALSQSDSSPSRNNKVLSPKPVSSPAHASDAGAAKGKSSGPALPISSPERPPSFYDNLEEDSFASRHLIDDDFNDSVDDPDQVYSDFSVIFSTNKKKKGKKRKQDGDCTGGEGNGGEGSGSEDEDGSYEEFLDELDGISWVAF</sequence>
<evidence type="ECO:0000256" key="1">
    <source>
        <dbReference type="SAM" id="MobiDB-lite"/>
    </source>
</evidence>
<dbReference type="Proteomes" id="UP000616885">
    <property type="component" value="Unassembled WGS sequence"/>
</dbReference>
<feature type="region of interest" description="Disordered" evidence="1">
    <location>
        <begin position="451"/>
        <end position="492"/>
    </location>
</feature>
<feature type="compositionally biased region" description="Low complexity" evidence="1">
    <location>
        <begin position="380"/>
        <end position="399"/>
    </location>
</feature>
<feature type="compositionally biased region" description="Acidic residues" evidence="1">
    <location>
        <begin position="477"/>
        <end position="492"/>
    </location>
</feature>
<feature type="compositionally biased region" description="Basic residues" evidence="1">
    <location>
        <begin position="451"/>
        <end position="460"/>
    </location>
</feature>
<feature type="region of interest" description="Disordered" evidence="1">
    <location>
        <begin position="240"/>
        <end position="264"/>
    </location>
</feature>
<dbReference type="EMBL" id="JADCTT010000002">
    <property type="protein sequence ID" value="KAF9756417.1"/>
    <property type="molecule type" value="Genomic_DNA"/>
</dbReference>
<feature type="region of interest" description="Disordered" evidence="1">
    <location>
        <begin position="304"/>
        <end position="416"/>
    </location>
</feature>
<organism evidence="2 3">
    <name type="scientific">Bionectria ochroleuca</name>
    <name type="common">Gliocladium roseum</name>
    <dbReference type="NCBI Taxonomy" id="29856"/>
    <lineage>
        <taxon>Eukaryota</taxon>
        <taxon>Fungi</taxon>
        <taxon>Dikarya</taxon>
        <taxon>Ascomycota</taxon>
        <taxon>Pezizomycotina</taxon>
        <taxon>Sordariomycetes</taxon>
        <taxon>Hypocreomycetidae</taxon>
        <taxon>Hypocreales</taxon>
        <taxon>Bionectriaceae</taxon>
        <taxon>Clonostachys</taxon>
    </lineage>
</organism>
<feature type="compositionally biased region" description="Gly residues" evidence="1">
    <location>
        <begin position="465"/>
        <end position="476"/>
    </location>
</feature>
<proteinExistence type="predicted"/>
<comment type="caution">
    <text evidence="2">The sequence shown here is derived from an EMBL/GenBank/DDBJ whole genome shotgun (WGS) entry which is preliminary data.</text>
</comment>
<name>A0A8H7TRE4_BIOOC</name>
<protein>
    <submittedName>
        <fullName evidence="2">Uncharacterized protein</fullName>
    </submittedName>
</protein>
<evidence type="ECO:0000313" key="3">
    <source>
        <dbReference type="Proteomes" id="UP000616885"/>
    </source>
</evidence>
<feature type="compositionally biased region" description="Low complexity" evidence="1">
    <location>
        <begin position="304"/>
        <end position="342"/>
    </location>
</feature>
<accession>A0A8H7TRE4</accession>
<reference evidence="2" key="1">
    <citation type="submission" date="2020-10" db="EMBL/GenBank/DDBJ databases">
        <title>High-Quality Genome Resource of Clonostachys rosea strain S41 by Oxford Nanopore Long-Read Sequencing.</title>
        <authorList>
            <person name="Wang H."/>
        </authorList>
    </citation>
    <scope>NUCLEOTIDE SEQUENCE</scope>
    <source>
        <strain evidence="2">S41</strain>
    </source>
</reference>
<gene>
    <name evidence="2" type="ORF">IM811_007361</name>
</gene>
<evidence type="ECO:0000313" key="2">
    <source>
        <dbReference type="EMBL" id="KAF9756417.1"/>
    </source>
</evidence>